<dbReference type="SUPFAM" id="SSF81324">
    <property type="entry name" value="Voltage-gated potassium channels"/>
    <property type="match status" value="1"/>
</dbReference>
<dbReference type="Proteomes" id="UP000078546">
    <property type="component" value="Unassembled WGS sequence"/>
</dbReference>
<feature type="compositionally biased region" description="Acidic residues" evidence="11">
    <location>
        <begin position="842"/>
        <end position="853"/>
    </location>
</feature>
<feature type="transmembrane region" description="Helical" evidence="12">
    <location>
        <begin position="397"/>
        <end position="417"/>
    </location>
</feature>
<proteinExistence type="predicted"/>
<gene>
    <name evidence="13" type="ORF">POVCU1_058670</name>
</gene>
<keyword evidence="4 12" id="KW-0812">Transmembrane</keyword>
<keyword evidence="2" id="KW-0813">Transport</keyword>
<dbReference type="GO" id="GO:0016020">
    <property type="term" value="C:membrane"/>
    <property type="evidence" value="ECO:0007669"/>
    <property type="project" value="UniProtKB-SubCell"/>
</dbReference>
<evidence type="ECO:0000256" key="11">
    <source>
        <dbReference type="SAM" id="MobiDB-lite"/>
    </source>
</evidence>
<evidence type="ECO:0000256" key="10">
    <source>
        <dbReference type="ARBA" id="ARBA00023303"/>
    </source>
</evidence>
<dbReference type="PANTHER" id="PTHR10027:SF10">
    <property type="entry name" value="SLOWPOKE 2, ISOFORM D"/>
    <property type="match status" value="1"/>
</dbReference>
<dbReference type="PANTHER" id="PTHR10027">
    <property type="entry name" value="CALCIUM-ACTIVATED POTASSIUM CHANNEL ALPHA CHAIN"/>
    <property type="match status" value="1"/>
</dbReference>
<keyword evidence="6" id="KW-0630">Potassium</keyword>
<reference evidence="14" key="1">
    <citation type="submission" date="2016-05" db="EMBL/GenBank/DDBJ databases">
        <authorList>
            <person name="Naeem Raeece"/>
        </authorList>
    </citation>
    <scope>NUCLEOTIDE SEQUENCE [LARGE SCALE GENOMIC DNA]</scope>
</reference>
<evidence type="ECO:0000256" key="6">
    <source>
        <dbReference type="ARBA" id="ARBA00022958"/>
    </source>
</evidence>
<organism evidence="13 14">
    <name type="scientific">Plasmodium ovale curtisi</name>
    <dbReference type="NCBI Taxonomy" id="864141"/>
    <lineage>
        <taxon>Eukaryota</taxon>
        <taxon>Sar</taxon>
        <taxon>Alveolata</taxon>
        <taxon>Apicomplexa</taxon>
        <taxon>Aconoidasida</taxon>
        <taxon>Haemosporida</taxon>
        <taxon>Plasmodiidae</taxon>
        <taxon>Plasmodium</taxon>
        <taxon>Plasmodium (Plasmodium)</taxon>
    </lineage>
</organism>
<dbReference type="InterPro" id="IPR047871">
    <property type="entry name" value="K_chnl_Slo-like"/>
</dbReference>
<feature type="transmembrane region" description="Helical" evidence="12">
    <location>
        <begin position="7"/>
        <end position="25"/>
    </location>
</feature>
<keyword evidence="9 12" id="KW-0472">Membrane</keyword>
<evidence type="ECO:0000313" key="14">
    <source>
        <dbReference type="Proteomes" id="UP000078546"/>
    </source>
</evidence>
<name>A0A1A8X6L2_PLAOA</name>
<feature type="compositionally biased region" description="Low complexity" evidence="11">
    <location>
        <begin position="1349"/>
        <end position="1371"/>
    </location>
</feature>
<evidence type="ECO:0000256" key="1">
    <source>
        <dbReference type="ARBA" id="ARBA00004141"/>
    </source>
</evidence>
<feature type="compositionally biased region" description="Basic and acidic residues" evidence="11">
    <location>
        <begin position="1089"/>
        <end position="1103"/>
    </location>
</feature>
<sequence>MRRARILCERLVFVSILVGTAYFFAEFMTMYDARTRYISFCLLILIYTISYILAILPEIINSVKYTLFYKTRKRKIYTYSLKRGLLSKRKVNNKDIKIDNLIDTNFLFINQDFIDTEKWKGWYCLRDITPSSPKTTTAPNAYTFPKNNSTASAPRDITKVIPNTNGYVKKEKDSLWHNQEMVKRSRCNNKEINEHVLQKGGKNKKYIIDSCEEFEKICQKDLRKTMKIKDKIIKYIELNGEKEDVTDEDVTDEDVAEEVVTKRTALTAEEESFRENYNPSSAVKKGKGKIGSFLYDSKYLNIKNEDCTEEKIKFRNSKKKYICLKLNRMFSRKRELKRWKTSYLSGFRSNTNKYTLHSFYDRNKHVQKDTDFSRWHNFFLKCIVNIKVIFVKFCKNTSFLICDLIITLLLLSVWINVHKYFSRNNVDIDTGMFNWNTNNIPHTYKTLEGYIQYMILYDICIKFGLFISANHILSFWFLLNMLNTPFLYLIVSFFTKVTFLRYGWLYLSGPFRFLNFLRIENLLAQSNHHNKVNFPVINLSIQIIVVIYTYACIHLLIEQPCKGNYKLYDYVFSGMQTVTTAAMGRGTCFPFTLQSKIIHTFYIFMTFTYIHYKIRYLKNHMVEEKKIYGKIPNIGSHYFVIIGHIKPIALYIIVSELQIAYNNLEEIIILTSLPVKFYLNIIRLLNKKGSCQISVCLYDLNKPFPLKIKKIISYSSGIFLCNNIINTHHNIANDMETLKRYNEITSLGPFNKYISIFLNSMCNYNILLKRNYRNIICLNDLKMKLFAKTLDDCPGMFLLILLFFINTPQKLKFRHSYILSKYFDNLEQTLQPDLPSVSSSSGDEDTYGEESLGEESPGKESPGKESHEDRRHINLDISRSLKPNSLKRGKIIRRGKFYQMDIGKKGNCTQEEEREKYIKNIFPNDSQNGRKIGSGGRSGGRRILSAFPILQKKKKNDNLNRNFLSHDFDEKLCFNSYNNYLNYIKGIKYNIHKIKLPNIFFNFHFTTIVQYMYMNYNSFVIGIINECNEVKLNPVNFIYTCSDIEFVLLTDKYHILQKIQTLKSVQLDWLNSIESLKVKRKPNVSHRSGGTEEIHNRGNDNGRESNTYKGCGNKPEKTGGGGAFFNPVLGIFKVENYLQAQTIFGLKGGFTERDDNGSPCNNHHHRHRHSDSGGKRGRSEHADFTVLIHWPQSLNTFLKILNKRRKHNVIVLGDQVPSYVYNNSLSRYSICYMQKSPLFIFNLVLAGILVCKKCIIFKNYLKLNSHQNIISYNEKTKSINYFEYMCEHNDSELIIIYNNIQTIFRRRDVCQSFLHRCIEKSAPSDLYADYLEKKLSRGRRQEDNLYHGETQQGETQQGETQQGETQQGETQQGERRYGGKMRRRNVYLLVELNSALSVQYLNNEVYTNVDYVRRGANRLNMKRAHNLLFLENYKKQIQFFKYGNLLVENIYKKIEHIFVDNYYFYLYFLQFTSASIFIDELMYHLIGYTFPIKNNSLNISTVEAFIKGTYADGKRKLKTDLLLKGIHPKYHSRNFFFLFQKWLRKGAIVIGVYRCNEENNMSIVIPCPQRDFIMHKTDKVYVLQSEYRSAAK</sequence>
<dbReference type="EMBL" id="FLQV01001803">
    <property type="protein sequence ID" value="SBT00248.1"/>
    <property type="molecule type" value="Genomic_DNA"/>
</dbReference>
<feature type="compositionally biased region" description="Basic and acidic residues" evidence="11">
    <location>
        <begin position="856"/>
        <end position="874"/>
    </location>
</feature>
<evidence type="ECO:0000256" key="4">
    <source>
        <dbReference type="ARBA" id="ARBA00022692"/>
    </source>
</evidence>
<keyword evidence="8" id="KW-0406">Ion transport</keyword>
<protein>
    <recommendedName>
        <fullName evidence="15">Potassium channel</fullName>
    </recommendedName>
</protein>
<comment type="subcellular location">
    <subcellularLocation>
        <location evidence="1">Membrane</location>
        <topology evidence="1">Multi-pass membrane protein</topology>
    </subcellularLocation>
</comment>
<evidence type="ECO:0000256" key="5">
    <source>
        <dbReference type="ARBA" id="ARBA00022826"/>
    </source>
</evidence>
<feature type="transmembrane region" description="Helical" evidence="12">
    <location>
        <begin position="536"/>
        <end position="557"/>
    </location>
</feature>
<keyword evidence="10" id="KW-0407">Ion channel</keyword>
<feature type="region of interest" description="Disordered" evidence="11">
    <location>
        <begin position="1081"/>
        <end position="1114"/>
    </location>
</feature>
<evidence type="ECO:0008006" key="15">
    <source>
        <dbReference type="Google" id="ProtNLM"/>
    </source>
</evidence>
<evidence type="ECO:0000256" key="8">
    <source>
        <dbReference type="ARBA" id="ARBA00023065"/>
    </source>
</evidence>
<keyword evidence="3" id="KW-0633">Potassium transport</keyword>
<dbReference type="GO" id="GO:0005267">
    <property type="term" value="F:potassium channel activity"/>
    <property type="evidence" value="ECO:0007669"/>
    <property type="project" value="UniProtKB-KW"/>
</dbReference>
<feature type="region of interest" description="Disordered" evidence="11">
    <location>
        <begin position="1155"/>
        <end position="1178"/>
    </location>
</feature>
<evidence type="ECO:0000256" key="2">
    <source>
        <dbReference type="ARBA" id="ARBA00022448"/>
    </source>
</evidence>
<evidence type="ECO:0000313" key="13">
    <source>
        <dbReference type="EMBL" id="SBT00248.1"/>
    </source>
</evidence>
<keyword evidence="5" id="KW-0631">Potassium channel</keyword>
<evidence type="ECO:0000256" key="7">
    <source>
        <dbReference type="ARBA" id="ARBA00022989"/>
    </source>
</evidence>
<evidence type="ECO:0000256" key="3">
    <source>
        <dbReference type="ARBA" id="ARBA00022538"/>
    </source>
</evidence>
<evidence type="ECO:0000256" key="9">
    <source>
        <dbReference type="ARBA" id="ARBA00023136"/>
    </source>
</evidence>
<feature type="transmembrane region" description="Helical" evidence="12">
    <location>
        <begin position="37"/>
        <end position="56"/>
    </location>
</feature>
<keyword evidence="7 12" id="KW-1133">Transmembrane helix</keyword>
<accession>A0A1A8X6L2</accession>
<evidence type="ECO:0000256" key="12">
    <source>
        <dbReference type="SAM" id="Phobius"/>
    </source>
</evidence>
<feature type="region of interest" description="Disordered" evidence="11">
    <location>
        <begin position="1349"/>
        <end position="1377"/>
    </location>
</feature>
<feature type="region of interest" description="Disordered" evidence="11">
    <location>
        <begin position="833"/>
        <end position="877"/>
    </location>
</feature>